<dbReference type="RefSeq" id="WP_373948625.1">
    <property type="nucleotide sequence ID" value="NZ_JBHDLN010000001.1"/>
</dbReference>
<gene>
    <name evidence="2" type="ORF">ACEU3E_00355</name>
</gene>
<evidence type="ECO:0000313" key="2">
    <source>
        <dbReference type="EMBL" id="MFB0840611.1"/>
    </source>
</evidence>
<dbReference type="EC" id="3.-.-.-" evidence="2"/>
<dbReference type="InterPro" id="IPR050789">
    <property type="entry name" value="Diverse_Enzym_Activities"/>
</dbReference>
<dbReference type="InterPro" id="IPR012338">
    <property type="entry name" value="Beta-lactam/transpept-like"/>
</dbReference>
<protein>
    <submittedName>
        <fullName evidence="2">Serine hydrolase domain-containing protein</fullName>
        <ecNumber evidence="2">3.-.-.-</ecNumber>
    </submittedName>
</protein>
<proteinExistence type="predicted"/>
<dbReference type="GO" id="GO:0016787">
    <property type="term" value="F:hydrolase activity"/>
    <property type="evidence" value="ECO:0007669"/>
    <property type="project" value="UniProtKB-KW"/>
</dbReference>
<evidence type="ECO:0000259" key="1">
    <source>
        <dbReference type="Pfam" id="PF00144"/>
    </source>
</evidence>
<comment type="caution">
    <text evidence="2">The sequence shown here is derived from an EMBL/GenBank/DDBJ whole genome shotgun (WGS) entry which is preliminary data.</text>
</comment>
<keyword evidence="3" id="KW-1185">Reference proteome</keyword>
<dbReference type="Proteomes" id="UP001575622">
    <property type="component" value="Unassembled WGS sequence"/>
</dbReference>
<dbReference type="Gene3D" id="3.40.710.10">
    <property type="entry name" value="DD-peptidase/beta-lactamase superfamily"/>
    <property type="match status" value="1"/>
</dbReference>
<reference evidence="2 3" key="1">
    <citation type="submission" date="2024-09" db="EMBL/GenBank/DDBJ databases">
        <authorList>
            <person name="Makale K.P.P."/>
            <person name="Makhzoum A."/>
            <person name="Rantong G."/>
            <person name="Rahube T.O."/>
        </authorList>
    </citation>
    <scope>NUCLEOTIDE SEQUENCE [LARGE SCALE GENOMIC DNA]</scope>
    <source>
        <strain evidence="2 3">KM_D13</strain>
    </source>
</reference>
<dbReference type="PANTHER" id="PTHR43283">
    <property type="entry name" value="BETA-LACTAMASE-RELATED"/>
    <property type="match status" value="1"/>
</dbReference>
<feature type="domain" description="Beta-lactamase-related" evidence="1">
    <location>
        <begin position="23"/>
        <end position="314"/>
    </location>
</feature>
<evidence type="ECO:0000313" key="3">
    <source>
        <dbReference type="Proteomes" id="UP001575622"/>
    </source>
</evidence>
<dbReference type="InterPro" id="IPR001466">
    <property type="entry name" value="Beta-lactam-related"/>
</dbReference>
<dbReference type="PANTHER" id="PTHR43283:SF7">
    <property type="entry name" value="BETA-LACTAMASE-RELATED DOMAIN-CONTAINING PROTEIN"/>
    <property type="match status" value="1"/>
</dbReference>
<organism evidence="2 3">
    <name type="scientific">Paenibacillus oleatilyticus</name>
    <dbReference type="NCBI Taxonomy" id="2594886"/>
    <lineage>
        <taxon>Bacteria</taxon>
        <taxon>Bacillati</taxon>
        <taxon>Bacillota</taxon>
        <taxon>Bacilli</taxon>
        <taxon>Bacillales</taxon>
        <taxon>Paenibacillaceae</taxon>
        <taxon>Paenibacillus</taxon>
    </lineage>
</organism>
<accession>A0ABV4UW41</accession>
<sequence>MNTNHFQSLNEYVYNIQLAIQATAAATYIIKNDAVVNEWYSGRHDASEDSRPVNQKSQFNVGSIRKTYLGLAISLLVEQGLIKSIDEEIGDSLDEFTGLAKGITLRHLLTHTHGLIEQEGELSREFRAGENWAYRNPGINMLFELVSNLSGKSLSTFMRENVFEIYKLNETGWRTEFHADLIYNYYKDKDTWVGPNNSDAGDQSNLFVSARDLAMWGYIHLKKGRWKGKQLLPPSVFERVTSLATPKTVPLHLPRNGYIWWLQSDTPLNQLGERLPSGSYQILGITGCACLVIPEYDAVVVRMYNQLANTGEYDYLTDIRQFGNLANDLLKSFRFYCRT</sequence>
<dbReference type="SUPFAM" id="SSF56601">
    <property type="entry name" value="beta-lactamase/transpeptidase-like"/>
    <property type="match status" value="1"/>
</dbReference>
<keyword evidence="2" id="KW-0378">Hydrolase</keyword>
<dbReference type="Pfam" id="PF00144">
    <property type="entry name" value="Beta-lactamase"/>
    <property type="match status" value="1"/>
</dbReference>
<dbReference type="EMBL" id="JBHDLN010000001">
    <property type="protein sequence ID" value="MFB0840611.1"/>
    <property type="molecule type" value="Genomic_DNA"/>
</dbReference>
<name>A0ABV4UW41_9BACL</name>